<evidence type="ECO:0000256" key="2">
    <source>
        <dbReference type="ARBA" id="ARBA00023054"/>
    </source>
</evidence>
<reference evidence="6 7" key="1">
    <citation type="submission" date="2015-10" db="EMBL/GenBank/DDBJ databases">
        <authorList>
            <person name="Gilbert D.G."/>
        </authorList>
    </citation>
    <scope>NUCLEOTIDE SEQUENCE [LARGE SCALE GENOMIC DNA]</scope>
    <source>
        <strain evidence="6">COMA1</strain>
    </source>
</reference>
<feature type="coiled-coil region" evidence="3">
    <location>
        <begin position="451"/>
        <end position="483"/>
    </location>
</feature>
<keyword evidence="7" id="KW-1185">Reference proteome</keyword>
<dbReference type="EMBL" id="CZQA01000010">
    <property type="protein sequence ID" value="CUS37541.1"/>
    <property type="molecule type" value="Genomic_DNA"/>
</dbReference>
<name>A0A0S4LJ58_9BACT</name>
<dbReference type="Gene3D" id="3.30.450.40">
    <property type="match status" value="1"/>
</dbReference>
<evidence type="ECO:0008006" key="8">
    <source>
        <dbReference type="Google" id="ProtNLM"/>
    </source>
</evidence>
<dbReference type="Gene3D" id="2.40.30.170">
    <property type="match status" value="1"/>
</dbReference>
<gene>
    <name evidence="6" type="ORF">COMA1_40107</name>
</gene>
<comment type="subcellular location">
    <subcellularLocation>
        <location evidence="1">Cell envelope</location>
    </subcellularLocation>
</comment>
<dbReference type="STRING" id="1742972.COMA1_40107"/>
<dbReference type="SUPFAM" id="SSF111369">
    <property type="entry name" value="HlyD-like secretion proteins"/>
    <property type="match status" value="1"/>
</dbReference>
<dbReference type="Proteomes" id="UP000199032">
    <property type="component" value="Unassembled WGS sequence"/>
</dbReference>
<evidence type="ECO:0000259" key="5">
    <source>
        <dbReference type="Pfam" id="PF25973"/>
    </source>
</evidence>
<evidence type="ECO:0000313" key="6">
    <source>
        <dbReference type="EMBL" id="CUS37541.1"/>
    </source>
</evidence>
<dbReference type="OrthoDB" id="9806939at2"/>
<dbReference type="AlphaFoldDB" id="A0A0S4LJ58"/>
<accession>A0A0S4LJ58</accession>
<dbReference type="InterPro" id="IPR050465">
    <property type="entry name" value="UPF0194_transport"/>
</dbReference>
<dbReference type="GO" id="GO:0030313">
    <property type="term" value="C:cell envelope"/>
    <property type="evidence" value="ECO:0007669"/>
    <property type="project" value="UniProtKB-SubCell"/>
</dbReference>
<feature type="domain" description="CzcB-like barrel-sandwich hybrid" evidence="5">
    <location>
        <begin position="409"/>
        <end position="527"/>
    </location>
</feature>
<feature type="domain" description="GAF" evidence="4">
    <location>
        <begin position="206"/>
        <end position="334"/>
    </location>
</feature>
<keyword evidence="2 3" id="KW-0175">Coiled coil</keyword>
<dbReference type="PANTHER" id="PTHR32347:SF23">
    <property type="entry name" value="BLL5650 PROTEIN"/>
    <property type="match status" value="1"/>
</dbReference>
<dbReference type="SUPFAM" id="SSF55781">
    <property type="entry name" value="GAF domain-like"/>
    <property type="match status" value="1"/>
</dbReference>
<dbReference type="InterPro" id="IPR029016">
    <property type="entry name" value="GAF-like_dom_sf"/>
</dbReference>
<dbReference type="Pfam" id="PF25973">
    <property type="entry name" value="BSH_CzcB"/>
    <property type="match status" value="1"/>
</dbReference>
<organism evidence="6 7">
    <name type="scientific">Candidatus Nitrospira nitrosa</name>
    <dbReference type="NCBI Taxonomy" id="1742972"/>
    <lineage>
        <taxon>Bacteria</taxon>
        <taxon>Pseudomonadati</taxon>
        <taxon>Nitrospirota</taxon>
        <taxon>Nitrospiria</taxon>
        <taxon>Nitrospirales</taxon>
        <taxon>Nitrospiraceae</taxon>
        <taxon>Nitrospira</taxon>
    </lineage>
</organism>
<evidence type="ECO:0000313" key="7">
    <source>
        <dbReference type="Proteomes" id="UP000199032"/>
    </source>
</evidence>
<evidence type="ECO:0000256" key="1">
    <source>
        <dbReference type="ARBA" id="ARBA00004196"/>
    </source>
</evidence>
<evidence type="ECO:0000259" key="4">
    <source>
        <dbReference type="Pfam" id="PF01590"/>
    </source>
</evidence>
<evidence type="ECO:0000256" key="3">
    <source>
        <dbReference type="SAM" id="Coils"/>
    </source>
</evidence>
<protein>
    <recommendedName>
        <fullName evidence="8">GAF domain-containing protein</fullName>
    </recommendedName>
</protein>
<dbReference type="RefSeq" id="WP_090750008.1">
    <property type="nucleotide sequence ID" value="NZ_CZQA01000010.1"/>
</dbReference>
<sequence>MNEQVSSQRARFNEEAETLVSTLTQADATQDDALWTAFAKATTVDAFCRSWLALQCRMIESVRAGMVLFGPADRGPFSPVAIWPEGLQHLTQLTHTAERTLAERRRLVVCGASAEDGTLNGSCEIGYPIEVGGSLHGAVVLEVASRSGSELQGLMRRLQWGAAWLELLFARETVALEKGTCKRIQAALDLVATAVGHDRFYASAMALVNALATTLSCDRVTLGFVKRGHACVAAVSHSAEFKAQTNVIRGLAEAMDEAIDQREAIVFPPPAEGAGVVMQAHAAFAKDHGSGALLCVPLEANGQVVGALLLERPADRLFDDQSVVLCRSVAALIGPVLEIHRRDDRWIGAKVWDALTRYVCDLLGLSHVAVKVTTATLAGLVLFCLLAEGDYRVSTKTVLEPVVQRTAAAPFNGYIREAPLRAGDVVRSGDVLCTLDDRELRLERVKSFSKLEEYRKEYHKAMAEREAAKVEIATAQMHQVESELALVDDQLAHTRVMAPFDGIVVSGDLSQSLGSPVEKGKVLFEIAPLDSYRVVLEVDERDIADVRVGQHGQLLLAAFPSDPVGVTVAKMTPLSTAKDGRNFFRVEAALDQPHDRLRPAMEGAGKIEIDRRSLIWIWTHQVVDWVRLTVWTWLP</sequence>
<dbReference type="InterPro" id="IPR058647">
    <property type="entry name" value="BSH_CzcB-like"/>
</dbReference>
<dbReference type="Pfam" id="PF01590">
    <property type="entry name" value="GAF"/>
    <property type="match status" value="1"/>
</dbReference>
<dbReference type="PANTHER" id="PTHR32347">
    <property type="entry name" value="EFFLUX SYSTEM COMPONENT YKNX-RELATED"/>
    <property type="match status" value="1"/>
</dbReference>
<dbReference type="InterPro" id="IPR003018">
    <property type="entry name" value="GAF"/>
</dbReference>
<proteinExistence type="predicted"/>